<protein>
    <submittedName>
        <fullName evidence="4">BURP domain-containing protein BNM2A</fullName>
    </submittedName>
</protein>
<dbReference type="RefSeq" id="XP_030523284.1">
    <property type="nucleotide sequence ID" value="XM_030667424.1"/>
</dbReference>
<evidence type="ECO:0000313" key="3">
    <source>
        <dbReference type="Proteomes" id="UP000827889"/>
    </source>
</evidence>
<dbReference type="Pfam" id="PF03181">
    <property type="entry name" value="BURP"/>
    <property type="match status" value="1"/>
</dbReference>
<dbReference type="OrthoDB" id="1909293at2759"/>
<dbReference type="GeneID" id="115735951"/>
<dbReference type="PROSITE" id="PS51277">
    <property type="entry name" value="BURP"/>
    <property type="match status" value="1"/>
</dbReference>
<accession>A0A8B8NMB9</accession>
<feature type="signal peptide" evidence="1">
    <location>
        <begin position="1"/>
        <end position="29"/>
    </location>
</feature>
<evidence type="ECO:0000259" key="2">
    <source>
        <dbReference type="PROSITE" id="PS51277"/>
    </source>
</evidence>
<proteinExistence type="predicted"/>
<dbReference type="PANTHER" id="PTHR31236">
    <property type="entry name" value="BURP DOMAIN PROTEIN USPL1-LIKE"/>
    <property type="match status" value="1"/>
</dbReference>
<dbReference type="Proteomes" id="UP000827889">
    <property type="component" value="Chromosome 11"/>
</dbReference>
<dbReference type="KEGG" id="rarg:115735951"/>
<dbReference type="InterPro" id="IPR004873">
    <property type="entry name" value="BURP_dom"/>
</dbReference>
<dbReference type="AlphaFoldDB" id="A0A8B8NMB9"/>
<dbReference type="PANTHER" id="PTHR31236:SF32">
    <property type="entry name" value="BURP DOMAIN PROTEIN USPL1-LIKE"/>
    <property type="match status" value="1"/>
</dbReference>
<keyword evidence="3" id="KW-1185">Reference proteome</keyword>
<dbReference type="InterPro" id="IPR044816">
    <property type="entry name" value="BURP"/>
</dbReference>
<keyword evidence="1" id="KW-0732">Signal</keyword>
<feature type="chain" id="PRO_5034194085" evidence="1">
    <location>
        <begin position="30"/>
        <end position="304"/>
    </location>
</feature>
<sequence>MGVAVGAASRIILLHLLLLLSSHCHGCSARLLNENHGEKFMDHSPSGFSKIDGDGHAHAHAHGMSHAAHLMMDPQSMIFFTLDDLKPGKTMPIYFPKRDPSSSPRFLPREEAESVPFSSGALPYLLDHFSFSTDSPQAKAMEDTLKHCESRSIKGETKSCATSLESMLDFVHGILGGKSPRFRAISTSHLIGSSTRFQNYTILEEPRGVPASNMVSCHTLPYPYAVFYCHSQETENKVFEIVLAGENGDRVKAVAVCHLDTSQWNRDHPSFRVLGIEPGTLPVCHFFPADNLVWVPIAPALSMM</sequence>
<organism evidence="3 4">
    <name type="scientific">Rhodamnia argentea</name>
    <dbReference type="NCBI Taxonomy" id="178133"/>
    <lineage>
        <taxon>Eukaryota</taxon>
        <taxon>Viridiplantae</taxon>
        <taxon>Streptophyta</taxon>
        <taxon>Embryophyta</taxon>
        <taxon>Tracheophyta</taxon>
        <taxon>Spermatophyta</taxon>
        <taxon>Magnoliopsida</taxon>
        <taxon>eudicotyledons</taxon>
        <taxon>Gunneridae</taxon>
        <taxon>Pentapetalae</taxon>
        <taxon>rosids</taxon>
        <taxon>malvids</taxon>
        <taxon>Myrtales</taxon>
        <taxon>Myrtaceae</taxon>
        <taxon>Myrtoideae</taxon>
        <taxon>Myrteae</taxon>
        <taxon>Australasian group</taxon>
        <taxon>Rhodamnia</taxon>
    </lineage>
</organism>
<dbReference type="SMART" id="SM01045">
    <property type="entry name" value="BURP"/>
    <property type="match status" value="1"/>
</dbReference>
<gene>
    <name evidence="4" type="primary">LOC115735951</name>
</gene>
<feature type="domain" description="BURP" evidence="2">
    <location>
        <begin position="79"/>
        <end position="297"/>
    </location>
</feature>
<reference evidence="4" key="1">
    <citation type="submission" date="2025-08" db="UniProtKB">
        <authorList>
            <consortium name="RefSeq"/>
        </authorList>
    </citation>
    <scope>IDENTIFICATION</scope>
    <source>
        <tissue evidence="4">Leaf</tissue>
    </source>
</reference>
<evidence type="ECO:0000256" key="1">
    <source>
        <dbReference type="SAM" id="SignalP"/>
    </source>
</evidence>
<evidence type="ECO:0000313" key="4">
    <source>
        <dbReference type="RefSeq" id="XP_030523284.1"/>
    </source>
</evidence>
<name>A0A8B8NMB9_9MYRT</name>